<dbReference type="SUPFAM" id="SSF49464">
    <property type="entry name" value="Carboxypeptidase regulatory domain-like"/>
    <property type="match status" value="1"/>
</dbReference>
<accession>A0A3D8L127</accession>
<protein>
    <recommendedName>
        <fullName evidence="3">Carboxypeptidase regulatory-like domain-containing protein</fullName>
    </recommendedName>
</protein>
<organism evidence="1 2">
    <name type="scientific">Pontibacter diazotrophicus</name>
    <dbReference type="NCBI Taxonomy" id="1400979"/>
    <lineage>
        <taxon>Bacteria</taxon>
        <taxon>Pseudomonadati</taxon>
        <taxon>Bacteroidota</taxon>
        <taxon>Cytophagia</taxon>
        <taxon>Cytophagales</taxon>
        <taxon>Hymenobacteraceae</taxon>
        <taxon>Pontibacter</taxon>
    </lineage>
</organism>
<sequence>MRKFLLFFVLLLTSHVAFPQLHYIKGRVVEKEVGALPSASVFLLQSTDSAVVQYTTTTTEGNFLLEDIREGSYIFKVSFLGYSPFYLNLTMSPPSDTLDLGTIALKPVASELQEVEVTGIKAPVTVKEDTV</sequence>
<proteinExistence type="predicted"/>
<gene>
    <name evidence="1" type="ORF">DXT99_25955</name>
</gene>
<dbReference type="Proteomes" id="UP000256708">
    <property type="component" value="Unassembled WGS sequence"/>
</dbReference>
<evidence type="ECO:0008006" key="3">
    <source>
        <dbReference type="Google" id="ProtNLM"/>
    </source>
</evidence>
<evidence type="ECO:0000313" key="1">
    <source>
        <dbReference type="EMBL" id="RDV10712.1"/>
    </source>
</evidence>
<dbReference type="Pfam" id="PF13620">
    <property type="entry name" value="CarboxypepD_reg"/>
    <property type="match status" value="1"/>
</dbReference>
<dbReference type="InterPro" id="IPR008969">
    <property type="entry name" value="CarboxyPept-like_regulatory"/>
</dbReference>
<name>A0A3D8L127_9BACT</name>
<reference evidence="2" key="1">
    <citation type="submission" date="2018-08" db="EMBL/GenBank/DDBJ databases">
        <authorList>
            <person name="Liu Z.-W."/>
            <person name="Du Z.-J."/>
        </authorList>
    </citation>
    <scope>NUCLEOTIDE SEQUENCE [LARGE SCALE GENOMIC DNA]</scope>
    <source>
        <strain evidence="2">H4X</strain>
    </source>
</reference>
<dbReference type="EMBL" id="QRGR01000053">
    <property type="protein sequence ID" value="RDV10712.1"/>
    <property type="molecule type" value="Genomic_DNA"/>
</dbReference>
<dbReference type="Gene3D" id="2.60.40.1120">
    <property type="entry name" value="Carboxypeptidase-like, regulatory domain"/>
    <property type="match status" value="1"/>
</dbReference>
<comment type="caution">
    <text evidence="1">The sequence shown here is derived from an EMBL/GenBank/DDBJ whole genome shotgun (WGS) entry which is preliminary data.</text>
</comment>
<dbReference type="AlphaFoldDB" id="A0A3D8L127"/>
<dbReference type="OrthoDB" id="1682379at2"/>
<evidence type="ECO:0000313" key="2">
    <source>
        <dbReference type="Proteomes" id="UP000256708"/>
    </source>
</evidence>
<dbReference type="RefSeq" id="WP_115568513.1">
    <property type="nucleotide sequence ID" value="NZ_QRGR01000053.1"/>
</dbReference>
<keyword evidence="2" id="KW-1185">Reference proteome</keyword>